<dbReference type="InterPro" id="IPR019285">
    <property type="entry name" value="DUF2336"/>
</dbReference>
<dbReference type="RefSeq" id="WP_274494111.1">
    <property type="nucleotide sequence ID" value="NZ_CP118166.1"/>
</dbReference>
<dbReference type="Pfam" id="PF10098">
    <property type="entry name" value="DUF2336"/>
    <property type="match status" value="1"/>
</dbReference>
<dbReference type="EMBL" id="CP118166">
    <property type="protein sequence ID" value="WDI32207.1"/>
    <property type="molecule type" value="Genomic_DNA"/>
</dbReference>
<accession>A0AAE9ZG99</accession>
<gene>
    <name evidence="1" type="ORF">PUV54_03245</name>
</gene>
<organism evidence="1 2">
    <name type="scientific">Hyphococcus flavus</name>
    <dbReference type="NCBI Taxonomy" id="1866326"/>
    <lineage>
        <taxon>Bacteria</taxon>
        <taxon>Pseudomonadati</taxon>
        <taxon>Pseudomonadota</taxon>
        <taxon>Alphaproteobacteria</taxon>
        <taxon>Parvularculales</taxon>
        <taxon>Parvularculaceae</taxon>
        <taxon>Hyphococcus</taxon>
    </lineage>
</organism>
<protein>
    <submittedName>
        <fullName evidence="1">DUF2336 domain-containing protein</fullName>
    </submittedName>
</protein>
<dbReference type="KEGG" id="hfl:PUV54_03245"/>
<sequence>MASSQVQLNQLVEFAKDRSESGRSKLFRTLASLYLTQPNALSEQARRTFDQLLASLCLQADFGARRDVAAKVLETPAPPKELLLALAHSELEIAAPILRSPLNLTDRDLVQFIDEGEPSRLTAIAARKKLSEPVVNKLVATGHDAVYLAIARNQDVTLSAGAMLALVNKARQQVTLQEPLLARYDLPPYLLIRMFFFIAGDLRKELLARADMIEPALVRDAMDSTRDGLLAPSQEDSAELSEARHVVADKADQGRVDDAFLGALIEAREHKAVLIAFAYITGVDFRSAKIIFKDSSYESLVIACRASKISRDMFAALAQHVPEAQTASGARGPAMLNLYEKISPEIAERLMRFWRLRARASADAAKIASLLRDVEGLSDKQ</sequence>
<evidence type="ECO:0000313" key="2">
    <source>
        <dbReference type="Proteomes" id="UP001214043"/>
    </source>
</evidence>
<dbReference type="AlphaFoldDB" id="A0AAE9ZG99"/>
<name>A0AAE9ZG99_9PROT</name>
<reference evidence="1" key="1">
    <citation type="submission" date="2023-02" db="EMBL/GenBank/DDBJ databases">
        <title>Genome sequence of Hyphococcus flavus.</title>
        <authorList>
            <person name="Rong J.-C."/>
            <person name="Zhao Q."/>
            <person name="Yi M."/>
            <person name="Wu J.-Y."/>
        </authorList>
    </citation>
    <scope>NUCLEOTIDE SEQUENCE</scope>
    <source>
        <strain evidence="1">MCCC 1K03223</strain>
    </source>
</reference>
<keyword evidence="2" id="KW-1185">Reference proteome</keyword>
<dbReference type="Proteomes" id="UP001214043">
    <property type="component" value="Chromosome"/>
</dbReference>
<proteinExistence type="predicted"/>
<evidence type="ECO:0000313" key="1">
    <source>
        <dbReference type="EMBL" id="WDI32207.1"/>
    </source>
</evidence>